<evidence type="ECO:0000256" key="2">
    <source>
        <dbReference type="ARBA" id="ARBA00006555"/>
    </source>
</evidence>
<comment type="similarity">
    <text evidence="2 10">Belongs to the TonB family.</text>
</comment>
<keyword evidence="6 10" id="KW-0812">Transmembrane</keyword>
<dbReference type="GO" id="GO:0005886">
    <property type="term" value="C:plasma membrane"/>
    <property type="evidence" value="ECO:0007669"/>
    <property type="project" value="UniProtKB-SubCell"/>
</dbReference>
<dbReference type="InterPro" id="IPR051045">
    <property type="entry name" value="TonB-dependent_transducer"/>
</dbReference>
<evidence type="ECO:0000256" key="10">
    <source>
        <dbReference type="RuleBase" id="RU362123"/>
    </source>
</evidence>
<dbReference type="GO" id="GO:0015891">
    <property type="term" value="P:siderophore transport"/>
    <property type="evidence" value="ECO:0007669"/>
    <property type="project" value="InterPro"/>
</dbReference>
<evidence type="ECO:0000256" key="7">
    <source>
        <dbReference type="ARBA" id="ARBA00022927"/>
    </source>
</evidence>
<evidence type="ECO:0000259" key="11">
    <source>
        <dbReference type="PROSITE" id="PS52015"/>
    </source>
</evidence>
<keyword evidence="9 10" id="KW-0472">Membrane</keyword>
<comment type="function">
    <text evidence="10">Interacts with outer membrane receptor proteins that carry out high-affinity binding and energy dependent uptake into the periplasmic space of specific substrates. It could act to transduce energy from the cytoplasmic membrane to specific energy-requiring processes in the outer membrane, resulting in the release into the periplasm of ligands bound by these outer membrane proteins.</text>
</comment>
<feature type="transmembrane region" description="Helical" evidence="10">
    <location>
        <begin position="12"/>
        <end position="31"/>
    </location>
</feature>
<evidence type="ECO:0000256" key="9">
    <source>
        <dbReference type="ARBA" id="ARBA00023136"/>
    </source>
</evidence>
<dbReference type="GO" id="GO:0055085">
    <property type="term" value="P:transmembrane transport"/>
    <property type="evidence" value="ECO:0007669"/>
    <property type="project" value="InterPro"/>
</dbReference>
<dbReference type="GO" id="GO:0031992">
    <property type="term" value="F:energy transducer activity"/>
    <property type="evidence" value="ECO:0007669"/>
    <property type="project" value="InterPro"/>
</dbReference>
<evidence type="ECO:0000256" key="6">
    <source>
        <dbReference type="ARBA" id="ARBA00022692"/>
    </source>
</evidence>
<evidence type="ECO:0000256" key="3">
    <source>
        <dbReference type="ARBA" id="ARBA00022448"/>
    </source>
</evidence>
<evidence type="ECO:0000256" key="8">
    <source>
        <dbReference type="ARBA" id="ARBA00022989"/>
    </source>
</evidence>
<evidence type="ECO:0000256" key="5">
    <source>
        <dbReference type="ARBA" id="ARBA00022519"/>
    </source>
</evidence>
<dbReference type="GO" id="GO:0015031">
    <property type="term" value="P:protein transport"/>
    <property type="evidence" value="ECO:0007669"/>
    <property type="project" value="UniProtKB-UniRule"/>
</dbReference>
<gene>
    <name evidence="12" type="ORF">EC912_106181</name>
</gene>
<evidence type="ECO:0000313" key="12">
    <source>
        <dbReference type="EMBL" id="TCV92842.1"/>
    </source>
</evidence>
<dbReference type="OrthoDB" id="1628901at2"/>
<dbReference type="Proteomes" id="UP000295645">
    <property type="component" value="Unassembled WGS sequence"/>
</dbReference>
<name>A0A4R3YL14_9GAMM</name>
<protein>
    <recommendedName>
        <fullName evidence="10">Protein TonB</fullName>
    </recommendedName>
</protein>
<dbReference type="PROSITE" id="PS52015">
    <property type="entry name" value="TONB_CTD"/>
    <property type="match status" value="1"/>
</dbReference>
<comment type="caution">
    <text evidence="12">The sequence shown here is derived from an EMBL/GenBank/DDBJ whole genome shotgun (WGS) entry which is preliminary data.</text>
</comment>
<dbReference type="InterPro" id="IPR006260">
    <property type="entry name" value="TonB/TolA_C"/>
</dbReference>
<dbReference type="Pfam" id="PF03544">
    <property type="entry name" value="TonB_C"/>
    <property type="match status" value="1"/>
</dbReference>
<keyword evidence="8 10" id="KW-1133">Transmembrane helix</keyword>
<sequence>MSSLIPAALVRRALIATAVIAVVGAAAYFVLRGRDDSPNQTATGPGEVASAAAPAEGGSEVDILLGLARDAMKENRLIAPQGNNAYEYYLSVVQLQPENPVALDALRETLPFASTEVERQINQRELDEARREIALLRDFDPTNYTLVILGAKLDAQQRVVTAEDEAKAAAMRNVDASAARVARMPEAPMPTPPVQHAVAKTVPAAAPPHVAEPQAAAPVPVAHTETAPVLRREVPPFYPADARRQKRQGWVEVSFTIEPDGKVSQAAVADADPRNVFDLAALGAVKRWEFTPATRDGQPVRSTQRRRIQFQL</sequence>
<dbReference type="EMBL" id="SMCS01000006">
    <property type="protein sequence ID" value="TCV92842.1"/>
    <property type="molecule type" value="Genomic_DNA"/>
</dbReference>
<dbReference type="InterPro" id="IPR037682">
    <property type="entry name" value="TonB_C"/>
</dbReference>
<dbReference type="PANTHER" id="PTHR33446">
    <property type="entry name" value="PROTEIN TONB-RELATED"/>
    <property type="match status" value="1"/>
</dbReference>
<proteinExistence type="inferred from homology"/>
<organism evidence="12 13">
    <name type="scientific">Luteibacter rhizovicinus</name>
    <dbReference type="NCBI Taxonomy" id="242606"/>
    <lineage>
        <taxon>Bacteria</taxon>
        <taxon>Pseudomonadati</taxon>
        <taxon>Pseudomonadota</taxon>
        <taxon>Gammaproteobacteria</taxon>
        <taxon>Lysobacterales</taxon>
        <taxon>Rhodanobacteraceae</taxon>
        <taxon>Luteibacter</taxon>
    </lineage>
</organism>
<dbReference type="RefSeq" id="WP_132145584.1">
    <property type="nucleotide sequence ID" value="NZ_SMCS01000006.1"/>
</dbReference>
<evidence type="ECO:0000313" key="13">
    <source>
        <dbReference type="Proteomes" id="UP000295645"/>
    </source>
</evidence>
<reference evidence="12 13" key="1">
    <citation type="submission" date="2019-03" db="EMBL/GenBank/DDBJ databases">
        <title>Above-ground endophytic microbial communities from plants in different locations in the United States.</title>
        <authorList>
            <person name="Frank C."/>
        </authorList>
    </citation>
    <scope>NUCLEOTIDE SEQUENCE [LARGE SCALE GENOMIC DNA]</scope>
    <source>
        <strain evidence="12 13">LP_13_YM</strain>
    </source>
</reference>
<dbReference type="PRINTS" id="PR01374">
    <property type="entry name" value="TONBPROTEIN"/>
</dbReference>
<keyword evidence="7 10" id="KW-0653">Protein transport</keyword>
<feature type="domain" description="TonB C-terminal" evidence="11">
    <location>
        <begin position="223"/>
        <end position="312"/>
    </location>
</feature>
<dbReference type="NCBIfam" id="TIGR01352">
    <property type="entry name" value="tonB_Cterm"/>
    <property type="match status" value="1"/>
</dbReference>
<dbReference type="Gene3D" id="3.30.1150.10">
    <property type="match status" value="1"/>
</dbReference>
<keyword evidence="13" id="KW-1185">Reference proteome</keyword>
<dbReference type="AlphaFoldDB" id="A0A4R3YL14"/>
<accession>A0A4R3YL14</accession>
<keyword evidence="3 10" id="KW-0813">Transport</keyword>
<evidence type="ECO:0000256" key="1">
    <source>
        <dbReference type="ARBA" id="ARBA00004383"/>
    </source>
</evidence>
<keyword evidence="4 10" id="KW-1003">Cell membrane</keyword>
<dbReference type="GO" id="GO:0030288">
    <property type="term" value="C:outer membrane-bounded periplasmic space"/>
    <property type="evidence" value="ECO:0007669"/>
    <property type="project" value="InterPro"/>
</dbReference>
<comment type="subcellular location">
    <subcellularLocation>
        <location evidence="1 10">Cell inner membrane</location>
        <topology evidence="1 10">Single-pass membrane protein</topology>
        <orientation evidence="1 10">Periplasmic side</orientation>
    </subcellularLocation>
</comment>
<keyword evidence="5 10" id="KW-0997">Cell inner membrane</keyword>
<dbReference type="SUPFAM" id="SSF74653">
    <property type="entry name" value="TolA/TonB C-terminal domain"/>
    <property type="match status" value="1"/>
</dbReference>
<evidence type="ECO:0000256" key="4">
    <source>
        <dbReference type="ARBA" id="ARBA00022475"/>
    </source>
</evidence>
<dbReference type="InterPro" id="IPR003538">
    <property type="entry name" value="TonB"/>
</dbReference>
<keyword evidence="10" id="KW-0735">Signal-anchor</keyword>